<dbReference type="Proteomes" id="UP000824106">
    <property type="component" value="Unassembled WGS sequence"/>
</dbReference>
<name>A0A9D2G0Y7_9LACT</name>
<dbReference type="Pfam" id="PF01244">
    <property type="entry name" value="Peptidase_M19"/>
    <property type="match status" value="1"/>
</dbReference>
<evidence type="ECO:0000313" key="2">
    <source>
        <dbReference type="Proteomes" id="UP000824106"/>
    </source>
</evidence>
<dbReference type="GO" id="GO:0070573">
    <property type="term" value="F:metallodipeptidase activity"/>
    <property type="evidence" value="ECO:0007669"/>
    <property type="project" value="InterPro"/>
</dbReference>
<accession>A0A9D2G0Y7</accession>
<protein>
    <submittedName>
        <fullName evidence="1">Dipeptidase</fullName>
    </submittedName>
</protein>
<dbReference type="AlphaFoldDB" id="A0A9D2G0Y7"/>
<dbReference type="EMBL" id="DXAZ01000020">
    <property type="protein sequence ID" value="HIZ70442.1"/>
    <property type="molecule type" value="Genomic_DNA"/>
</dbReference>
<dbReference type="PROSITE" id="PS51365">
    <property type="entry name" value="RENAL_DIPEPTIDASE_2"/>
    <property type="match status" value="1"/>
</dbReference>
<dbReference type="Gene3D" id="3.20.20.140">
    <property type="entry name" value="Metal-dependent hydrolases"/>
    <property type="match status" value="1"/>
</dbReference>
<dbReference type="InterPro" id="IPR008257">
    <property type="entry name" value="Pept_M19"/>
</dbReference>
<dbReference type="PANTHER" id="PTHR10443:SF12">
    <property type="entry name" value="DIPEPTIDASE"/>
    <property type="match status" value="1"/>
</dbReference>
<evidence type="ECO:0000313" key="1">
    <source>
        <dbReference type="EMBL" id="HIZ70442.1"/>
    </source>
</evidence>
<organism evidence="1 2">
    <name type="scientific">Candidatus Atopostipes pullistercoris</name>
    <dbReference type="NCBI Taxonomy" id="2838467"/>
    <lineage>
        <taxon>Bacteria</taxon>
        <taxon>Bacillati</taxon>
        <taxon>Bacillota</taxon>
        <taxon>Bacilli</taxon>
        <taxon>Lactobacillales</taxon>
        <taxon>Carnobacteriaceae</taxon>
        <taxon>Atopostipes</taxon>
    </lineage>
</organism>
<sequence length="328" mass="36990">MKYIDLHADTILPILQQGEDASLYENSNTHIDIKRLQKGQALAQCFAVWLPDGDFDLIDVDSRFNPSNPEEDLEYIDLAVNRLNQEIKQHSEDIAWAKNSTDIRQNDKDGKISAILTLEDARAINHSLENIERFYKQGFKIIGLLWNQENCLGFPNNTDPKINQKGLKPFGIEAIQYMEELGMLVDVSHLNDGGIADVLTYAKKPVLATHSNARSIANHPRNLIDEHIKGIAESGGLIGLCISPRFLRGSGNESTIEDMIRHLDYILDVGGEDVLAIGTDFDGTSGNFEIGSPKEMPKLFEHLEQHHWPLERIEKLAHKNALRVFKEF</sequence>
<dbReference type="PANTHER" id="PTHR10443">
    <property type="entry name" value="MICROSOMAL DIPEPTIDASE"/>
    <property type="match status" value="1"/>
</dbReference>
<dbReference type="SUPFAM" id="SSF51556">
    <property type="entry name" value="Metallo-dependent hydrolases"/>
    <property type="match status" value="1"/>
</dbReference>
<dbReference type="InterPro" id="IPR032466">
    <property type="entry name" value="Metal_Hydrolase"/>
</dbReference>
<reference evidence="1" key="1">
    <citation type="journal article" date="2021" name="PeerJ">
        <title>Extensive microbial diversity within the chicken gut microbiome revealed by metagenomics and culture.</title>
        <authorList>
            <person name="Gilroy R."/>
            <person name="Ravi A."/>
            <person name="Getino M."/>
            <person name="Pursley I."/>
            <person name="Horton D.L."/>
            <person name="Alikhan N.F."/>
            <person name="Baker D."/>
            <person name="Gharbi K."/>
            <person name="Hall N."/>
            <person name="Watson M."/>
            <person name="Adriaenssens E.M."/>
            <person name="Foster-Nyarko E."/>
            <person name="Jarju S."/>
            <person name="Secka A."/>
            <person name="Antonio M."/>
            <person name="Oren A."/>
            <person name="Chaudhuri R.R."/>
            <person name="La Ragione R."/>
            <person name="Hildebrand F."/>
            <person name="Pallen M.J."/>
        </authorList>
    </citation>
    <scope>NUCLEOTIDE SEQUENCE</scope>
    <source>
        <strain evidence="1">CHK169-4300</strain>
    </source>
</reference>
<proteinExistence type="predicted"/>
<dbReference type="GO" id="GO:0006508">
    <property type="term" value="P:proteolysis"/>
    <property type="evidence" value="ECO:0007669"/>
    <property type="project" value="InterPro"/>
</dbReference>
<dbReference type="CDD" id="cd01301">
    <property type="entry name" value="rDP_like"/>
    <property type="match status" value="1"/>
</dbReference>
<gene>
    <name evidence="1" type="ORF">H9808_01550</name>
</gene>
<reference evidence="1" key="2">
    <citation type="submission" date="2021-04" db="EMBL/GenBank/DDBJ databases">
        <authorList>
            <person name="Gilroy R."/>
        </authorList>
    </citation>
    <scope>NUCLEOTIDE SEQUENCE</scope>
    <source>
        <strain evidence="1">CHK169-4300</strain>
    </source>
</reference>
<comment type="caution">
    <text evidence="1">The sequence shown here is derived from an EMBL/GenBank/DDBJ whole genome shotgun (WGS) entry which is preliminary data.</text>
</comment>